<keyword evidence="4 5" id="KW-0539">Nucleus</keyword>
<dbReference type="InterPro" id="IPR002769">
    <property type="entry name" value="eIF6"/>
</dbReference>
<dbReference type="GO" id="GO:0042256">
    <property type="term" value="P:cytosolic ribosome assembly"/>
    <property type="evidence" value="ECO:0007669"/>
    <property type="project" value="UniProtKB-UniRule"/>
</dbReference>
<keyword evidence="1 5" id="KW-0963">Cytoplasm</keyword>
<dbReference type="NCBIfam" id="TIGR00323">
    <property type="entry name" value="eIF-6"/>
    <property type="match status" value="1"/>
</dbReference>
<dbReference type="GO" id="GO:0005737">
    <property type="term" value="C:cytoplasm"/>
    <property type="evidence" value="ECO:0007669"/>
    <property type="project" value="UniProtKB-SubCell"/>
</dbReference>
<keyword evidence="6" id="KW-1133">Transmembrane helix</keyword>
<dbReference type="GO" id="GO:0005730">
    <property type="term" value="C:nucleolus"/>
    <property type="evidence" value="ECO:0007669"/>
    <property type="project" value="UniProtKB-SubCell"/>
</dbReference>
<evidence type="ECO:0000256" key="4">
    <source>
        <dbReference type="ARBA" id="ARBA00023242"/>
    </source>
</evidence>
<evidence type="ECO:0000313" key="8">
    <source>
        <dbReference type="Proteomes" id="UP000007350"/>
    </source>
</evidence>
<dbReference type="EMBL" id="AHKC01017433">
    <property type="protein sequence ID" value="EKF27734.1"/>
    <property type="molecule type" value="Genomic_DNA"/>
</dbReference>
<dbReference type="SUPFAM" id="SSF55909">
    <property type="entry name" value="Pentein"/>
    <property type="match status" value="1"/>
</dbReference>
<dbReference type="SMART" id="SM00654">
    <property type="entry name" value="eIF6"/>
    <property type="match status" value="1"/>
</dbReference>
<reference evidence="7 8" key="1">
    <citation type="journal article" date="2012" name="BMC Genomics">
        <title>Comparative genomic analysis of human infective Trypanosoma cruzi lineages with the bat-restricted subspecies T. cruzi marinkellei.</title>
        <authorList>
            <person name="Franzen O."/>
            <person name="Talavera-Lopez C."/>
            <person name="Ochaya S."/>
            <person name="Butler C.E."/>
            <person name="Messenger L.A."/>
            <person name="Lewis M.D."/>
            <person name="Llewellyn M.S."/>
            <person name="Marinkelle C.J."/>
            <person name="Tyler K.M."/>
            <person name="Miles M.A."/>
            <person name="Andersson B."/>
        </authorList>
    </citation>
    <scope>NUCLEOTIDE SEQUENCE [LARGE SCALE GENOMIC DNA]</scope>
    <source>
        <strain evidence="7 8">B7</strain>
    </source>
</reference>
<dbReference type="Pfam" id="PF01912">
    <property type="entry name" value="eIF-6"/>
    <property type="match status" value="1"/>
</dbReference>
<feature type="transmembrane region" description="Helical" evidence="6">
    <location>
        <begin position="62"/>
        <end position="81"/>
    </location>
</feature>
<dbReference type="PANTHER" id="PTHR10784">
    <property type="entry name" value="TRANSLATION INITIATION FACTOR 6"/>
    <property type="match status" value="1"/>
</dbReference>
<keyword evidence="2 5" id="KW-0396">Initiation factor</keyword>
<sequence length="349" mass="39154">MSQTVMSDERDDPVFMFVLVSQWRIESYVCDGHRLRCNFFFFFFFPPYGECVMPAKNYCGKFLVYFSVCFHAFFFLFSFFLPIHRRCGGDSGNCEYNKKPHMTLRTRFESSDDVGVFSRLTNAYCLVTAGASQNFYSVFEQELANHIPVVYTSIGGSRVIGRLTCGNRHGLVVPSIATDQELQHLRNSLPDSVKVQRVEERLNALGNCVVCNDHVALIHTDLSRETEEILRDTLQVQTFRTSIAENALVGSYAVVNNKGCMVHPKTPAQDMDEIASLLQVPVVAGTINRGNAAIGSGLVVNDWAAFCGLNTTATEITVVERIFQLRRDLGGDEPNLLQQLRDTLVDELA</sequence>
<proteinExistence type="inferred from homology"/>
<comment type="subunit">
    <text evidence="5">Monomer. Associates with the 60S ribosomal subunit.</text>
</comment>
<dbReference type="HAMAP" id="MF_00032">
    <property type="entry name" value="eIF_6"/>
    <property type="match status" value="1"/>
</dbReference>
<organism evidence="7 8">
    <name type="scientific">Trypanosoma cruzi marinkellei</name>
    <dbReference type="NCBI Taxonomy" id="85056"/>
    <lineage>
        <taxon>Eukaryota</taxon>
        <taxon>Discoba</taxon>
        <taxon>Euglenozoa</taxon>
        <taxon>Kinetoplastea</taxon>
        <taxon>Metakinetoplastina</taxon>
        <taxon>Trypanosomatida</taxon>
        <taxon>Trypanosomatidae</taxon>
        <taxon>Trypanosoma</taxon>
        <taxon>Schizotrypanum</taxon>
    </lineage>
</organism>
<protein>
    <recommendedName>
        <fullName evidence="5">Eukaryotic translation initiation factor 6</fullName>
        <shortName evidence="5">eIF-6</shortName>
    </recommendedName>
</protein>
<dbReference type="GO" id="GO:0043023">
    <property type="term" value="F:ribosomal large subunit binding"/>
    <property type="evidence" value="ECO:0007669"/>
    <property type="project" value="UniProtKB-UniRule"/>
</dbReference>
<gene>
    <name evidence="5" type="primary">EIF6</name>
    <name evidence="7" type="ORF">MOQ_008534</name>
</gene>
<dbReference type="CDD" id="cd00527">
    <property type="entry name" value="IF6"/>
    <property type="match status" value="1"/>
</dbReference>
<evidence type="ECO:0000256" key="6">
    <source>
        <dbReference type="SAM" id="Phobius"/>
    </source>
</evidence>
<name>K2MQ25_TRYCR</name>
<keyword evidence="8" id="KW-1185">Reference proteome</keyword>
<comment type="function">
    <text evidence="5">Binds to the 60S ribosomal subunit and prevents its association with the 40S ribosomal subunit to form the 80S initiation complex in the cytoplasm. May also be involved in ribosome biogenesis.</text>
</comment>
<evidence type="ECO:0000256" key="2">
    <source>
        <dbReference type="ARBA" id="ARBA00022540"/>
    </source>
</evidence>
<evidence type="ECO:0000313" key="7">
    <source>
        <dbReference type="EMBL" id="EKF27734.1"/>
    </source>
</evidence>
<evidence type="ECO:0000256" key="3">
    <source>
        <dbReference type="ARBA" id="ARBA00022917"/>
    </source>
</evidence>
<comment type="caution">
    <text evidence="7">The sequence shown here is derived from an EMBL/GenBank/DDBJ whole genome shotgun (WGS) entry which is preliminary data.</text>
</comment>
<keyword evidence="6" id="KW-0812">Transmembrane</keyword>
<keyword evidence="5" id="KW-0690">Ribosome biogenesis</keyword>
<dbReference type="Proteomes" id="UP000007350">
    <property type="component" value="Unassembled WGS sequence"/>
</dbReference>
<comment type="subcellular location">
    <subcellularLocation>
        <location evidence="5">Cytoplasm</location>
    </subcellularLocation>
    <subcellularLocation>
        <location evidence="5">Nucleus</location>
        <location evidence="5">Nucleolus</location>
    </subcellularLocation>
    <text evidence="5">Shuttles between cytoplasm and nucleus/nucleolus.</text>
</comment>
<evidence type="ECO:0000256" key="5">
    <source>
        <dbReference type="HAMAP-Rule" id="MF_03132"/>
    </source>
</evidence>
<dbReference type="OrthoDB" id="4155914at2759"/>
<dbReference type="GO" id="GO:0042273">
    <property type="term" value="P:ribosomal large subunit biogenesis"/>
    <property type="evidence" value="ECO:0007669"/>
    <property type="project" value="UniProtKB-UniRule"/>
</dbReference>
<dbReference type="GO" id="GO:0003743">
    <property type="term" value="F:translation initiation factor activity"/>
    <property type="evidence" value="ECO:0007669"/>
    <property type="project" value="UniProtKB-UniRule"/>
</dbReference>
<dbReference type="Gene3D" id="3.75.10.10">
    <property type="entry name" value="L-arginine/glycine Amidinotransferase, Chain A"/>
    <property type="match status" value="1"/>
</dbReference>
<comment type="similarity">
    <text evidence="5">Belongs to the eIF-6 family.</text>
</comment>
<accession>K2MQ25</accession>
<keyword evidence="3 5" id="KW-0648">Protein biosynthesis</keyword>
<keyword evidence="6" id="KW-0472">Membrane</keyword>
<dbReference type="AlphaFoldDB" id="K2MQ25"/>
<evidence type="ECO:0000256" key="1">
    <source>
        <dbReference type="ARBA" id="ARBA00022490"/>
    </source>
</evidence>
<dbReference type="FunFam" id="3.75.10.10:FF:000001">
    <property type="entry name" value="Eukaryotic translation initiation factor 6"/>
    <property type="match status" value="1"/>
</dbReference>